<evidence type="ECO:0000313" key="2">
    <source>
        <dbReference type="Proteomes" id="UP000484988"/>
    </source>
</evidence>
<protein>
    <submittedName>
        <fullName evidence="1">Uncharacterized protein</fullName>
    </submittedName>
</protein>
<organism evidence="1 2">
    <name type="scientific">Streptomyces pacificus</name>
    <dbReference type="NCBI Taxonomy" id="2705029"/>
    <lineage>
        <taxon>Bacteria</taxon>
        <taxon>Bacillati</taxon>
        <taxon>Actinomycetota</taxon>
        <taxon>Actinomycetes</taxon>
        <taxon>Kitasatosporales</taxon>
        <taxon>Streptomycetaceae</taxon>
        <taxon>Streptomyces</taxon>
    </lineage>
</organism>
<name>A0A6A0ATZ8_9ACTN</name>
<dbReference type="Proteomes" id="UP000484988">
    <property type="component" value="Unassembled WGS sequence"/>
</dbReference>
<comment type="caution">
    <text evidence="1">The sequence shown here is derived from an EMBL/GenBank/DDBJ whole genome shotgun (WGS) entry which is preliminary data.</text>
</comment>
<evidence type="ECO:0000313" key="1">
    <source>
        <dbReference type="EMBL" id="GFH35801.1"/>
    </source>
</evidence>
<dbReference type="EMBL" id="BLLG01000004">
    <property type="protein sequence ID" value="GFH35801.1"/>
    <property type="molecule type" value="Genomic_DNA"/>
</dbReference>
<gene>
    <name evidence="1" type="ORF">SCWH03_20230</name>
</gene>
<dbReference type="RefSeq" id="WP_173263741.1">
    <property type="nucleotide sequence ID" value="NZ_BLLG01000004.1"/>
</dbReference>
<proteinExistence type="predicted"/>
<sequence>MPIVIEGSELTSANIAQVADDVKLAVLGMESERGWTKEKAIEQGKNAKIKVGKYFGTHGSEDVTFSTVREFAERLLDELSSGAKAAGSGADREQDAADAIKGVVASGRNLPSWVTKEFSKTFEDLDPDIYAKNTSGKKDESCTVKADVLSEHGIGVVGPPSKFDKKGHTRGIFKMLGEVARSHEKEAHSFIYRGQKYNPSTDVEKIVSLTEWAREFNVTPWVEVSSGDFVKAESDGPKLRAQLK</sequence>
<keyword evidence="2" id="KW-1185">Reference proteome</keyword>
<dbReference type="AlphaFoldDB" id="A0A6A0ATZ8"/>
<reference evidence="1 2" key="1">
    <citation type="submission" date="2020-02" db="EMBL/GenBank/DDBJ databases">
        <title>Whole Genome Shotgun Sequence of Streptomyces sp. strain CWH03.</title>
        <authorList>
            <person name="Dohra H."/>
            <person name="Kodani S."/>
            <person name="Yamamura H."/>
        </authorList>
    </citation>
    <scope>NUCLEOTIDE SEQUENCE [LARGE SCALE GENOMIC DNA]</scope>
    <source>
        <strain evidence="1 2">CWH03</strain>
    </source>
</reference>
<accession>A0A6A0ATZ8</accession>